<sequence>MNGVYYTIYNNIRDRDAGVKPVSRPNIPTAGQEYDEIKVPGRDGNLYRKKGTLKDIPIEITYNFLSDNPEDWAEDFRSIKRRFLKESTGMLMFSDDPGYYYKVKKIEIGTNERLAKRIGKFQVTFTCEGYMYLTEGAETRNLSDTLYNAFEECEPVYEIAGDGVCTLTVNGTKVTANIGGKLVIDTGLKLCYTALKETANRRLTGYYEDLYLKEGENTFSVSPGFTVKIKPNWRCR</sequence>
<name>A0A3E2TNW7_9FIRM</name>
<evidence type="ECO:0000259" key="1">
    <source>
        <dbReference type="Pfam" id="PF05709"/>
    </source>
</evidence>
<comment type="caution">
    <text evidence="2">The sequence shown here is derived from an EMBL/GenBank/DDBJ whole genome shotgun (WGS) entry which is preliminary data.</text>
</comment>
<feature type="domain" description="Siphovirus-type tail component RIFT-related" evidence="1">
    <location>
        <begin position="21"/>
        <end position="127"/>
    </location>
</feature>
<dbReference type="Proteomes" id="UP000260773">
    <property type="component" value="Unassembled WGS sequence"/>
</dbReference>
<reference evidence="2 3" key="1">
    <citation type="submission" date="2018-08" db="EMBL/GenBank/DDBJ databases">
        <title>A genome reference for cultivated species of the human gut microbiota.</title>
        <authorList>
            <person name="Zou Y."/>
            <person name="Xue W."/>
            <person name="Luo G."/>
        </authorList>
    </citation>
    <scope>NUCLEOTIDE SEQUENCE [LARGE SCALE GENOMIC DNA]</scope>
    <source>
        <strain evidence="2 3">AF45-17</strain>
    </source>
</reference>
<gene>
    <name evidence="2" type="ORF">DW070_07165</name>
</gene>
<protein>
    <submittedName>
        <fullName evidence="2">Phage tail protein</fullName>
    </submittedName>
</protein>
<evidence type="ECO:0000313" key="3">
    <source>
        <dbReference type="Proteomes" id="UP000260773"/>
    </source>
</evidence>
<dbReference type="AlphaFoldDB" id="A0A3E2TNW7"/>
<dbReference type="Gene3D" id="2.40.30.200">
    <property type="match status" value="1"/>
</dbReference>
<dbReference type="InterPro" id="IPR008841">
    <property type="entry name" value="Siphovirus-type_tail_N"/>
</dbReference>
<dbReference type="Pfam" id="PF05709">
    <property type="entry name" value="Sipho_tail"/>
    <property type="match status" value="1"/>
</dbReference>
<organism evidence="2 3">
    <name type="scientific">Coprococcus catus</name>
    <dbReference type="NCBI Taxonomy" id="116085"/>
    <lineage>
        <taxon>Bacteria</taxon>
        <taxon>Bacillati</taxon>
        <taxon>Bacillota</taxon>
        <taxon>Clostridia</taxon>
        <taxon>Lachnospirales</taxon>
        <taxon>Lachnospiraceae</taxon>
        <taxon>Coprococcus</taxon>
    </lineage>
</organism>
<evidence type="ECO:0000313" key="2">
    <source>
        <dbReference type="EMBL" id="RGB80150.1"/>
    </source>
</evidence>
<dbReference type="EMBL" id="QVEP01000013">
    <property type="protein sequence ID" value="RGB80150.1"/>
    <property type="molecule type" value="Genomic_DNA"/>
</dbReference>
<proteinExistence type="predicted"/>
<dbReference type="NCBIfam" id="TIGR01633">
    <property type="entry name" value="phi3626_gp14_N"/>
    <property type="match status" value="1"/>
</dbReference>
<accession>A0A3E2TNW7</accession>
<dbReference type="InterPro" id="IPR006520">
    <property type="entry name" value="Dit_BPSPP_N"/>
</dbReference>